<evidence type="ECO:0000259" key="1">
    <source>
        <dbReference type="Pfam" id="PF20446"/>
    </source>
</evidence>
<dbReference type="Pfam" id="PF20446">
    <property type="entry name" value="ABC_N"/>
    <property type="match status" value="1"/>
</dbReference>
<dbReference type="HOGENOM" id="CLU_2848426_0_0_0"/>
<protein>
    <recommendedName>
        <fullName evidence="1">ATPase of the ABC class N-terminal domain-containing protein</fullName>
    </recommendedName>
</protein>
<keyword evidence="3" id="KW-1185">Reference proteome</keyword>
<evidence type="ECO:0000313" key="2">
    <source>
        <dbReference type="EMBL" id="ACM05147.1"/>
    </source>
</evidence>
<organism evidence="2 3">
    <name type="scientific">Thermomicrobium roseum (strain ATCC 27502 / DSM 5159 / P-2)</name>
    <dbReference type="NCBI Taxonomy" id="309801"/>
    <lineage>
        <taxon>Bacteria</taxon>
        <taxon>Pseudomonadati</taxon>
        <taxon>Thermomicrobiota</taxon>
        <taxon>Thermomicrobia</taxon>
        <taxon>Thermomicrobiales</taxon>
        <taxon>Thermomicrobiaceae</taxon>
        <taxon>Thermomicrobium</taxon>
    </lineage>
</organism>
<accession>B9KXZ8</accession>
<dbReference type="Proteomes" id="UP000000447">
    <property type="component" value="Chromosome"/>
</dbReference>
<dbReference type="InterPro" id="IPR046833">
    <property type="entry name" value="ABC_N"/>
</dbReference>
<dbReference type="eggNOG" id="COG3044">
    <property type="taxonomic scope" value="Bacteria"/>
</dbReference>
<name>B9KXZ8_THERP</name>
<reference evidence="2 3" key="1">
    <citation type="journal article" date="2009" name="PLoS ONE">
        <title>Complete genome sequence of the aerobic CO-oxidizing thermophile Thermomicrobium roseum.</title>
        <authorList>
            <person name="Wu D."/>
            <person name="Raymond J."/>
            <person name="Wu M."/>
            <person name="Chatterji S."/>
            <person name="Ren Q."/>
            <person name="Graham J.E."/>
            <person name="Bryant D.A."/>
            <person name="Robb F."/>
            <person name="Colman A."/>
            <person name="Tallon L.J."/>
            <person name="Badger J.H."/>
            <person name="Madupu R."/>
            <person name="Ward N.L."/>
            <person name="Eisen J.A."/>
        </authorList>
    </citation>
    <scope>NUCLEOTIDE SEQUENCE [LARGE SCALE GENOMIC DNA]</scope>
    <source>
        <strain evidence="3">ATCC 27502 / DSM 5159 / P-2</strain>
    </source>
</reference>
<proteinExistence type="predicted"/>
<dbReference type="EMBL" id="CP001275">
    <property type="protein sequence ID" value="ACM05147.1"/>
    <property type="molecule type" value="Genomic_DNA"/>
</dbReference>
<dbReference type="KEGG" id="tro:trd_0340"/>
<dbReference type="STRING" id="309801.trd_0340"/>
<feature type="domain" description="ATPase of the ABC class N-terminal" evidence="1">
    <location>
        <begin position="5"/>
        <end position="63"/>
    </location>
</feature>
<sequence length="65" mass="7624">MRDVSALRTILRRIDRRGYKAYEELRGFFRLGDIILAIDHVQGDPYAPPSRVRVIVERSRLVFPP</sequence>
<evidence type="ECO:0000313" key="3">
    <source>
        <dbReference type="Proteomes" id="UP000000447"/>
    </source>
</evidence>
<dbReference type="AlphaFoldDB" id="B9KXZ8"/>
<gene>
    <name evidence="2" type="ordered locus">trd_0340</name>
</gene>